<evidence type="ECO:0000256" key="1">
    <source>
        <dbReference type="SAM" id="SignalP"/>
    </source>
</evidence>
<dbReference type="Proteomes" id="UP000784294">
    <property type="component" value="Unassembled WGS sequence"/>
</dbReference>
<keyword evidence="1" id="KW-0732">Signal</keyword>
<comment type="caution">
    <text evidence="2">The sequence shown here is derived from an EMBL/GenBank/DDBJ whole genome shotgun (WGS) entry which is preliminary data.</text>
</comment>
<proteinExistence type="predicted"/>
<sequence length="192" mass="21610">MLILFFTLHCIIHPWVGLCDGFPLCFLLFSCACQCDPLIYCGTSSGWVPRLTSQRPKELSLWRCHYCTAYSASFNRSRPVCTEPSLFIIHQSFYIATSVGIASVYNQFAREGVVQPDHLSSNRGCAGEKTPASWSEEGAGRFIPYFPKASSLVLREDWLRYCGAGLKFIQASISLLPPFTIKVHKAICRREK</sequence>
<keyword evidence="3" id="KW-1185">Reference proteome</keyword>
<protein>
    <submittedName>
        <fullName evidence="2">Uncharacterized protein</fullName>
    </submittedName>
</protein>
<gene>
    <name evidence="2" type="ORF">PXEA_LOCUS6896</name>
</gene>
<evidence type="ECO:0000313" key="2">
    <source>
        <dbReference type="EMBL" id="VEL13456.1"/>
    </source>
</evidence>
<feature type="chain" id="PRO_5019348909" evidence="1">
    <location>
        <begin position="22"/>
        <end position="192"/>
    </location>
</feature>
<evidence type="ECO:0000313" key="3">
    <source>
        <dbReference type="Proteomes" id="UP000784294"/>
    </source>
</evidence>
<name>A0A448WJQ5_9PLAT</name>
<dbReference type="AlphaFoldDB" id="A0A448WJQ5"/>
<dbReference type="EMBL" id="CAAALY010017844">
    <property type="protein sequence ID" value="VEL13456.1"/>
    <property type="molecule type" value="Genomic_DNA"/>
</dbReference>
<reference evidence="2" key="1">
    <citation type="submission" date="2018-11" db="EMBL/GenBank/DDBJ databases">
        <authorList>
            <consortium name="Pathogen Informatics"/>
        </authorList>
    </citation>
    <scope>NUCLEOTIDE SEQUENCE</scope>
</reference>
<feature type="signal peptide" evidence="1">
    <location>
        <begin position="1"/>
        <end position="21"/>
    </location>
</feature>
<accession>A0A448WJQ5</accession>
<organism evidence="2 3">
    <name type="scientific">Protopolystoma xenopodis</name>
    <dbReference type="NCBI Taxonomy" id="117903"/>
    <lineage>
        <taxon>Eukaryota</taxon>
        <taxon>Metazoa</taxon>
        <taxon>Spiralia</taxon>
        <taxon>Lophotrochozoa</taxon>
        <taxon>Platyhelminthes</taxon>
        <taxon>Monogenea</taxon>
        <taxon>Polyopisthocotylea</taxon>
        <taxon>Polystomatidea</taxon>
        <taxon>Polystomatidae</taxon>
        <taxon>Protopolystoma</taxon>
    </lineage>
</organism>